<dbReference type="RefSeq" id="WP_217069029.1">
    <property type="nucleotide sequence ID" value="NZ_JAHQCS010000178.1"/>
</dbReference>
<accession>A0ABS6JLA6</accession>
<reference evidence="1 2" key="1">
    <citation type="submission" date="2021-06" db="EMBL/GenBank/DDBJ databases">
        <title>Bacillus sp. RD4P76, an endophyte from a halophyte.</title>
        <authorList>
            <person name="Sun J.-Q."/>
        </authorList>
    </citation>
    <scope>NUCLEOTIDE SEQUENCE [LARGE SCALE GENOMIC DNA]</scope>
    <source>
        <strain evidence="1 2">CGMCC 1.15917</strain>
    </source>
</reference>
<dbReference type="Proteomes" id="UP000784880">
    <property type="component" value="Unassembled WGS sequence"/>
</dbReference>
<evidence type="ECO:0000313" key="1">
    <source>
        <dbReference type="EMBL" id="MBU9714447.1"/>
    </source>
</evidence>
<sequence length="100" mass="11703">MSKEVVVIEKGELEKMLQHYTRQIEVDLFRGLLRYMNRTDDGLKLLIEEVDYIKTSLKSSKSDLLSQKESKKLVEYIGDITPEERKQLEQQISDIVKGDE</sequence>
<gene>
    <name evidence="1" type="ORF">KS419_22150</name>
</gene>
<protein>
    <submittedName>
        <fullName evidence="1">Uncharacterized protein</fullName>
    </submittedName>
</protein>
<organism evidence="1 2">
    <name type="scientific">Evansella tamaricis</name>
    <dbReference type="NCBI Taxonomy" id="2069301"/>
    <lineage>
        <taxon>Bacteria</taxon>
        <taxon>Bacillati</taxon>
        <taxon>Bacillota</taxon>
        <taxon>Bacilli</taxon>
        <taxon>Bacillales</taxon>
        <taxon>Bacillaceae</taxon>
        <taxon>Evansella</taxon>
    </lineage>
</organism>
<keyword evidence="2" id="KW-1185">Reference proteome</keyword>
<dbReference type="EMBL" id="JAHQCS010000178">
    <property type="protein sequence ID" value="MBU9714447.1"/>
    <property type="molecule type" value="Genomic_DNA"/>
</dbReference>
<name>A0ABS6JLA6_9BACI</name>
<evidence type="ECO:0000313" key="2">
    <source>
        <dbReference type="Proteomes" id="UP000784880"/>
    </source>
</evidence>
<proteinExistence type="predicted"/>
<comment type="caution">
    <text evidence="1">The sequence shown here is derived from an EMBL/GenBank/DDBJ whole genome shotgun (WGS) entry which is preliminary data.</text>
</comment>